<evidence type="ECO:0000313" key="3">
    <source>
        <dbReference type="Proteomes" id="UP000238825"/>
    </source>
</evidence>
<protein>
    <submittedName>
        <fullName evidence="2">Uncharacterized protein</fullName>
    </submittedName>
</protein>
<dbReference type="Proteomes" id="UP000238825">
    <property type="component" value="Chromosome"/>
</dbReference>
<gene>
    <name evidence="2" type="ORF">LS41612_08795</name>
</gene>
<proteinExistence type="predicted"/>
<keyword evidence="1" id="KW-1133">Transmembrane helix</keyword>
<keyword evidence="1" id="KW-0812">Transmembrane</keyword>
<name>A0A2S0JZ33_LYSSH</name>
<organism evidence="2 3">
    <name type="scientific">Lysinibacillus sphaericus</name>
    <name type="common">Bacillus sphaericus</name>
    <dbReference type="NCBI Taxonomy" id="1421"/>
    <lineage>
        <taxon>Bacteria</taxon>
        <taxon>Bacillati</taxon>
        <taxon>Bacillota</taxon>
        <taxon>Bacilli</taxon>
        <taxon>Bacillales</taxon>
        <taxon>Bacillaceae</taxon>
        <taxon>Lysinibacillus</taxon>
    </lineage>
</organism>
<reference evidence="2 3" key="1">
    <citation type="submission" date="2017-03" db="EMBL/GenBank/DDBJ databases">
        <title>The whole genome sequencing and assembly of Lysinibacillus sphaericus DSM 28T strain.</title>
        <authorList>
            <person name="Lee Y.-J."/>
            <person name="Yi H."/>
            <person name="Bahn Y.-S."/>
            <person name="Kim J.F."/>
            <person name="Lee D.-W."/>
        </authorList>
    </citation>
    <scope>NUCLEOTIDE SEQUENCE [LARGE SCALE GENOMIC DNA]</scope>
    <source>
        <strain evidence="2 3">DSM 28</strain>
    </source>
</reference>
<evidence type="ECO:0000256" key="1">
    <source>
        <dbReference type="SAM" id="Phobius"/>
    </source>
</evidence>
<sequence length="75" mass="8668">MYGRVKEFTGQQDFIPFRYQGQYEDVEIGCIITDSDTTTQSKEIIRKLTQLGLRVGILLYTVTLLILTIFLIHLV</sequence>
<accession>A0A2S0JZ33</accession>
<dbReference type="EMBL" id="CP019980">
    <property type="protein sequence ID" value="AVK96341.1"/>
    <property type="molecule type" value="Genomic_DNA"/>
</dbReference>
<dbReference type="AlphaFoldDB" id="A0A2S0JZ33"/>
<keyword evidence="1" id="KW-0472">Membrane</keyword>
<feature type="transmembrane region" description="Helical" evidence="1">
    <location>
        <begin position="51"/>
        <end position="74"/>
    </location>
</feature>
<evidence type="ECO:0000313" key="2">
    <source>
        <dbReference type="EMBL" id="AVK96341.1"/>
    </source>
</evidence>